<feature type="transmembrane region" description="Helical" evidence="6">
    <location>
        <begin position="304"/>
        <end position="323"/>
    </location>
</feature>
<keyword evidence="3 6" id="KW-0812">Transmembrane</keyword>
<evidence type="ECO:0000256" key="4">
    <source>
        <dbReference type="ARBA" id="ARBA00022989"/>
    </source>
</evidence>
<evidence type="ECO:0000313" key="8">
    <source>
        <dbReference type="Proteomes" id="UP000441399"/>
    </source>
</evidence>
<dbReference type="Pfam" id="PF00375">
    <property type="entry name" value="SDF"/>
    <property type="match status" value="1"/>
</dbReference>
<dbReference type="SUPFAM" id="SSF118215">
    <property type="entry name" value="Proton glutamate symport protein"/>
    <property type="match status" value="1"/>
</dbReference>
<comment type="subcellular location">
    <subcellularLocation>
        <location evidence="1">Membrane</location>
        <topology evidence="1">Multi-pass membrane protein</topology>
    </subcellularLocation>
</comment>
<evidence type="ECO:0000256" key="6">
    <source>
        <dbReference type="SAM" id="Phobius"/>
    </source>
</evidence>
<keyword evidence="5 6" id="KW-0472">Membrane</keyword>
<keyword evidence="4 6" id="KW-1133">Transmembrane helix</keyword>
<dbReference type="EMBL" id="CACSIO010000012">
    <property type="protein sequence ID" value="CAA0107703.1"/>
    <property type="molecule type" value="Genomic_DNA"/>
</dbReference>
<proteinExistence type="predicted"/>
<dbReference type="GO" id="GO:0032329">
    <property type="term" value="P:serine transport"/>
    <property type="evidence" value="ECO:0007669"/>
    <property type="project" value="TreeGrafter"/>
</dbReference>
<feature type="transmembrane region" description="Helical" evidence="6">
    <location>
        <begin position="329"/>
        <end position="355"/>
    </location>
</feature>
<feature type="transmembrane region" description="Helical" evidence="6">
    <location>
        <begin position="127"/>
        <end position="144"/>
    </location>
</feature>
<dbReference type="PANTHER" id="PTHR42865:SF8">
    <property type="entry name" value="SERINE_THREONINE TRANSPORTER SSTT"/>
    <property type="match status" value="1"/>
</dbReference>
<feature type="transmembrane region" description="Helical" evidence="6">
    <location>
        <begin position="164"/>
        <end position="185"/>
    </location>
</feature>
<dbReference type="InterPro" id="IPR036458">
    <property type="entry name" value="Na:dicarbo_symporter_sf"/>
</dbReference>
<evidence type="ECO:0000313" key="7">
    <source>
        <dbReference type="EMBL" id="CAA0107703.1"/>
    </source>
</evidence>
<dbReference type="GO" id="GO:0005886">
    <property type="term" value="C:plasma membrane"/>
    <property type="evidence" value="ECO:0007669"/>
    <property type="project" value="TreeGrafter"/>
</dbReference>
<feature type="transmembrane region" description="Helical" evidence="6">
    <location>
        <begin position="66"/>
        <end position="89"/>
    </location>
</feature>
<accession>A0A5S9PSF4</accession>
<dbReference type="OrthoDB" id="9768885at2"/>
<evidence type="ECO:0000256" key="2">
    <source>
        <dbReference type="ARBA" id="ARBA00022448"/>
    </source>
</evidence>
<dbReference type="GO" id="GO:0005295">
    <property type="term" value="F:neutral L-amino acid:sodium symporter activity"/>
    <property type="evidence" value="ECO:0007669"/>
    <property type="project" value="TreeGrafter"/>
</dbReference>
<feature type="transmembrane region" description="Helical" evidence="6">
    <location>
        <begin position="234"/>
        <end position="254"/>
    </location>
</feature>
<evidence type="ECO:0000256" key="5">
    <source>
        <dbReference type="ARBA" id="ARBA00023136"/>
    </source>
</evidence>
<dbReference type="Gene3D" id="1.10.3860.10">
    <property type="entry name" value="Sodium:dicarboxylate symporter"/>
    <property type="match status" value="1"/>
</dbReference>
<protein>
    <submittedName>
        <fullName evidence="7">Serine/threonine transporter SstT</fullName>
    </submittedName>
</protein>
<feature type="transmembrane region" description="Helical" evidence="6">
    <location>
        <begin position="197"/>
        <end position="222"/>
    </location>
</feature>
<evidence type="ECO:0000256" key="1">
    <source>
        <dbReference type="ARBA" id="ARBA00004141"/>
    </source>
</evidence>
<feature type="transmembrane region" description="Helical" evidence="6">
    <location>
        <begin position="36"/>
        <end position="59"/>
    </location>
</feature>
<feature type="transmembrane region" description="Helical" evidence="6">
    <location>
        <begin position="7"/>
        <end position="30"/>
    </location>
</feature>
<dbReference type="PANTHER" id="PTHR42865">
    <property type="entry name" value="PROTON/GLUTAMATE-ASPARTATE SYMPORTER"/>
    <property type="match status" value="1"/>
</dbReference>
<dbReference type="Proteomes" id="UP000441399">
    <property type="component" value="Unassembled WGS sequence"/>
</dbReference>
<sequence>MKLILRLIAGIVVGILIGYLAPEFISRAFITFRAVFGQFISYTIPLIILFFIMSGIASLRSGAGRALGVTVAASYASTVFAGLLAFIVADAVVPHMLSSAGALVSESPGLEPYGFADKLTIPPALDIMTALVTAFLFGIGISTLKQQALKEIVDQGKDIVELALTRILIPFLPVYICGVFVALTVDGTVFATLRTFGLVLAMALFLHWIWLLILYTFAGLITGRNPLVMLKNMLPAYFTAVGTMSSAATIPVTLERTKSNGVDPHIADFSIPLCATIHMSGSVVTITTCATAVVFLTGGAAPDISTMMTFIALLGVTLIASPGAPGGSIMASLGLLSSVLGFGEPLIALMIALYIAQDSFGTACNVTGDGAIASVVEKLALSKKAGDH</sequence>
<evidence type="ECO:0000256" key="3">
    <source>
        <dbReference type="ARBA" id="ARBA00022692"/>
    </source>
</evidence>
<dbReference type="InterPro" id="IPR001991">
    <property type="entry name" value="Na-dicarboxylate_symporter"/>
</dbReference>
<reference evidence="7 8" key="1">
    <citation type="submission" date="2019-11" db="EMBL/GenBank/DDBJ databases">
        <authorList>
            <person name="Holert J."/>
        </authorList>
    </citation>
    <scope>NUCLEOTIDE SEQUENCE [LARGE SCALE GENOMIC DNA]</scope>
    <source>
        <strain evidence="7">SB11_3</strain>
    </source>
</reference>
<keyword evidence="8" id="KW-1185">Reference proteome</keyword>
<keyword evidence="2" id="KW-0813">Transport</keyword>
<dbReference type="PRINTS" id="PR00173">
    <property type="entry name" value="EDTRNSPORT"/>
</dbReference>
<organism evidence="7 8">
    <name type="scientific">BD1-7 clade bacterium</name>
    <dbReference type="NCBI Taxonomy" id="2029982"/>
    <lineage>
        <taxon>Bacteria</taxon>
        <taxon>Pseudomonadati</taxon>
        <taxon>Pseudomonadota</taxon>
        <taxon>Gammaproteobacteria</taxon>
        <taxon>Cellvibrionales</taxon>
        <taxon>Spongiibacteraceae</taxon>
        <taxon>BD1-7 clade</taxon>
    </lineage>
</organism>
<gene>
    <name evidence="7" type="primary">sstT</name>
    <name evidence="7" type="ORF">OPDIPICF_01239</name>
</gene>
<name>A0A5S9PSF4_9GAMM</name>
<dbReference type="AlphaFoldDB" id="A0A5S9PSF4"/>
<feature type="transmembrane region" description="Helical" evidence="6">
    <location>
        <begin position="269"/>
        <end position="297"/>
    </location>
</feature>